<keyword evidence="1" id="KW-0812">Transmembrane</keyword>
<dbReference type="RefSeq" id="WP_119113627.1">
    <property type="nucleotide sequence ID" value="NZ_CBCSEO010000005.1"/>
</dbReference>
<dbReference type="AlphaFoldDB" id="A0A398B272"/>
<evidence type="ECO:0000313" key="2">
    <source>
        <dbReference type="EMBL" id="RID83852.1"/>
    </source>
</evidence>
<evidence type="ECO:0000256" key="1">
    <source>
        <dbReference type="SAM" id="Phobius"/>
    </source>
</evidence>
<name>A0A398B272_9BACI</name>
<dbReference type="OrthoDB" id="2959394at2"/>
<reference evidence="2 3" key="1">
    <citation type="submission" date="2018-08" db="EMBL/GenBank/DDBJ databases">
        <title>Bacillus jemisoniae sp. nov., Bacillus chryseoplanitiae sp. nov., Bacillus resnikiae sp. nov., and Bacillus frankliniae sp. nov., isolated from Viking spacecraft and associated surfaces.</title>
        <authorList>
            <person name="Seuylemezian A."/>
            <person name="Vaishampayan P."/>
        </authorList>
    </citation>
    <scope>NUCLEOTIDE SEQUENCE [LARGE SCALE GENOMIC DNA]</scope>
    <source>
        <strain evidence="2 3">JJ-247</strain>
    </source>
</reference>
<sequence length="292" mass="33360">MKLRYMFAVCGIFTIFIIAFLIFEKEDIKETIIFFPIDRSAAYVTANTSLTASNALAPGGYSVRLRSASVLDRHAYLRQDLSFVFKDGRLREKMGKWEPNTDRIVQEEVLQEKESALYSAVSFHYSEIHKNEESIFSAQMMSSDFIYTVSSPISPVSAFRVPFRQEDVQWKGILDKGVEMLIENTLNKAADSYGINKNDYYIFRLTELARFETSPFPGFSRQATDKAIGRLWEGLYKNYFLGIKKRDGTVINPVDSTIPVILLSKDKKILLVLIQPADGDLVILKQEIQDSR</sequence>
<feature type="transmembrane region" description="Helical" evidence="1">
    <location>
        <begin position="6"/>
        <end position="23"/>
    </location>
</feature>
<comment type="caution">
    <text evidence="2">The sequence shown here is derived from an EMBL/GenBank/DDBJ whole genome shotgun (WGS) entry which is preliminary data.</text>
</comment>
<evidence type="ECO:0000313" key="3">
    <source>
        <dbReference type="Proteomes" id="UP000265816"/>
    </source>
</evidence>
<organism evidence="2 3">
    <name type="scientific">Mesobacillus zeae</name>
    <dbReference type="NCBI Taxonomy" id="1917180"/>
    <lineage>
        <taxon>Bacteria</taxon>
        <taxon>Bacillati</taxon>
        <taxon>Bacillota</taxon>
        <taxon>Bacilli</taxon>
        <taxon>Bacillales</taxon>
        <taxon>Bacillaceae</taxon>
        <taxon>Mesobacillus</taxon>
    </lineage>
</organism>
<proteinExistence type="predicted"/>
<accession>A0A398B272</accession>
<protein>
    <submittedName>
        <fullName evidence="2">Uncharacterized protein</fullName>
    </submittedName>
</protein>
<gene>
    <name evidence="2" type="ORF">D1970_14705</name>
</gene>
<dbReference type="Proteomes" id="UP000265816">
    <property type="component" value="Unassembled WGS sequence"/>
</dbReference>
<keyword evidence="1" id="KW-0472">Membrane</keyword>
<keyword evidence="3" id="KW-1185">Reference proteome</keyword>
<dbReference type="EMBL" id="QWVT01000024">
    <property type="protein sequence ID" value="RID83852.1"/>
    <property type="molecule type" value="Genomic_DNA"/>
</dbReference>
<keyword evidence="1" id="KW-1133">Transmembrane helix</keyword>